<dbReference type="AlphaFoldDB" id="Q22XZ4"/>
<dbReference type="InParanoid" id="Q22XZ4"/>
<name>Q22XZ4_TETTS</name>
<gene>
    <name evidence="1" type="ORF">TTHERM_00355770</name>
</gene>
<evidence type="ECO:0000313" key="2">
    <source>
        <dbReference type="Proteomes" id="UP000009168"/>
    </source>
</evidence>
<accession>Q22XZ4</accession>
<keyword evidence="2" id="KW-1185">Reference proteome</keyword>
<protein>
    <submittedName>
        <fullName evidence="1">Uncharacterized protein</fullName>
    </submittedName>
</protein>
<dbReference type="RefSeq" id="XP_001010475.2">
    <property type="nucleotide sequence ID" value="XM_001010475.2"/>
</dbReference>
<proteinExistence type="predicted"/>
<dbReference type="OrthoDB" id="290918at2759"/>
<dbReference type="Proteomes" id="UP000009168">
    <property type="component" value="Unassembled WGS sequence"/>
</dbReference>
<sequence length="105" mass="12304">MSDPNIRKSKDSLKLNKFNTFQITESKFLDSQAKGKKLIFKHFRNAFILGAITEFIIINTRIYDNIIQKSTTRRLEAKKKEDDNLAERKQLMLQKNTQNSQQVAQ</sequence>
<dbReference type="GeneID" id="7837325"/>
<reference evidence="2" key="1">
    <citation type="journal article" date="2006" name="PLoS Biol.">
        <title>Macronuclear genome sequence of the ciliate Tetrahymena thermophila, a model eukaryote.</title>
        <authorList>
            <person name="Eisen J.A."/>
            <person name="Coyne R.S."/>
            <person name="Wu M."/>
            <person name="Wu D."/>
            <person name="Thiagarajan M."/>
            <person name="Wortman J.R."/>
            <person name="Badger J.H."/>
            <person name="Ren Q."/>
            <person name="Amedeo P."/>
            <person name="Jones K.M."/>
            <person name="Tallon L.J."/>
            <person name="Delcher A.L."/>
            <person name="Salzberg S.L."/>
            <person name="Silva J.C."/>
            <person name="Haas B.J."/>
            <person name="Majoros W.H."/>
            <person name="Farzad M."/>
            <person name="Carlton J.M."/>
            <person name="Smith R.K. Jr."/>
            <person name="Garg J."/>
            <person name="Pearlman R.E."/>
            <person name="Karrer K.M."/>
            <person name="Sun L."/>
            <person name="Manning G."/>
            <person name="Elde N.C."/>
            <person name="Turkewitz A.P."/>
            <person name="Asai D.J."/>
            <person name="Wilkes D.E."/>
            <person name="Wang Y."/>
            <person name="Cai H."/>
            <person name="Collins K."/>
            <person name="Stewart B.A."/>
            <person name="Lee S.R."/>
            <person name="Wilamowska K."/>
            <person name="Weinberg Z."/>
            <person name="Ruzzo W.L."/>
            <person name="Wloga D."/>
            <person name="Gaertig J."/>
            <person name="Frankel J."/>
            <person name="Tsao C.-C."/>
            <person name="Gorovsky M.A."/>
            <person name="Keeling P.J."/>
            <person name="Waller R.F."/>
            <person name="Patron N.J."/>
            <person name="Cherry J.M."/>
            <person name="Stover N.A."/>
            <person name="Krieger C.J."/>
            <person name="del Toro C."/>
            <person name="Ryder H.F."/>
            <person name="Williamson S.C."/>
            <person name="Barbeau R.A."/>
            <person name="Hamilton E.P."/>
            <person name="Orias E."/>
        </authorList>
    </citation>
    <scope>NUCLEOTIDE SEQUENCE [LARGE SCALE GENOMIC DNA]</scope>
    <source>
        <strain evidence="2">SB210</strain>
    </source>
</reference>
<evidence type="ECO:0000313" key="1">
    <source>
        <dbReference type="EMBL" id="EAR90230.2"/>
    </source>
</evidence>
<dbReference type="EMBL" id="GG662749">
    <property type="protein sequence ID" value="EAR90230.2"/>
    <property type="molecule type" value="Genomic_DNA"/>
</dbReference>
<organism evidence="1 2">
    <name type="scientific">Tetrahymena thermophila (strain SB210)</name>
    <dbReference type="NCBI Taxonomy" id="312017"/>
    <lineage>
        <taxon>Eukaryota</taxon>
        <taxon>Sar</taxon>
        <taxon>Alveolata</taxon>
        <taxon>Ciliophora</taxon>
        <taxon>Intramacronucleata</taxon>
        <taxon>Oligohymenophorea</taxon>
        <taxon>Hymenostomatida</taxon>
        <taxon>Tetrahymenina</taxon>
        <taxon>Tetrahymenidae</taxon>
        <taxon>Tetrahymena</taxon>
    </lineage>
</organism>
<dbReference type="HOGENOM" id="CLU_3192586_0_0_1"/>
<dbReference type="KEGG" id="tet:TTHERM_00355770"/>